<evidence type="ECO:0000256" key="1">
    <source>
        <dbReference type="SAM" id="Phobius"/>
    </source>
</evidence>
<organism evidence="2 3">
    <name type="scientific">Gracilibacillus halotolerans</name>
    <dbReference type="NCBI Taxonomy" id="74386"/>
    <lineage>
        <taxon>Bacteria</taxon>
        <taxon>Bacillati</taxon>
        <taxon>Bacillota</taxon>
        <taxon>Bacilli</taxon>
        <taxon>Bacillales</taxon>
        <taxon>Bacillaceae</taxon>
        <taxon>Gracilibacillus</taxon>
    </lineage>
</organism>
<dbReference type="PANTHER" id="PTHR35335">
    <property type="entry name" value="UPF0716 PROTEIN FXSA"/>
    <property type="match status" value="1"/>
</dbReference>
<comment type="caution">
    <text evidence="2">The sequence shown here is derived from an EMBL/GenBank/DDBJ whole genome shotgun (WGS) entry which is preliminary data.</text>
</comment>
<dbReference type="NCBIfam" id="NF008528">
    <property type="entry name" value="PRK11463.1-2"/>
    <property type="match status" value="1"/>
</dbReference>
<dbReference type="EMBL" id="JACHON010000018">
    <property type="protein sequence ID" value="MBB6513906.1"/>
    <property type="molecule type" value="Genomic_DNA"/>
</dbReference>
<keyword evidence="1" id="KW-0812">Transmembrane</keyword>
<accession>A0A841RRC4</accession>
<feature type="transmembrane region" description="Helical" evidence="1">
    <location>
        <begin position="72"/>
        <end position="91"/>
    </location>
</feature>
<protein>
    <submittedName>
        <fullName evidence="2">UPF0716 protein FxsA</fullName>
    </submittedName>
</protein>
<keyword evidence="1" id="KW-0472">Membrane</keyword>
<reference evidence="2 3" key="1">
    <citation type="submission" date="2020-08" db="EMBL/GenBank/DDBJ databases">
        <title>Genomic Encyclopedia of Type Strains, Phase IV (KMG-IV): sequencing the most valuable type-strain genomes for metagenomic binning, comparative biology and taxonomic classification.</title>
        <authorList>
            <person name="Goeker M."/>
        </authorList>
    </citation>
    <scope>NUCLEOTIDE SEQUENCE [LARGE SCALE GENOMIC DNA]</scope>
    <source>
        <strain evidence="2 3">DSM 11805</strain>
    </source>
</reference>
<dbReference type="Pfam" id="PF04186">
    <property type="entry name" value="FxsA"/>
    <property type="match status" value="1"/>
</dbReference>
<dbReference type="GO" id="GO:0016020">
    <property type="term" value="C:membrane"/>
    <property type="evidence" value="ECO:0007669"/>
    <property type="project" value="InterPro"/>
</dbReference>
<gene>
    <name evidence="2" type="ORF">GGQ92_002725</name>
</gene>
<dbReference type="RefSeq" id="WP_184249943.1">
    <property type="nucleotide sequence ID" value="NZ_BAAACU010000004.1"/>
</dbReference>
<name>A0A841RRC4_9BACI</name>
<proteinExistence type="predicted"/>
<feature type="transmembrane region" description="Helical" evidence="1">
    <location>
        <begin position="5"/>
        <end position="23"/>
    </location>
</feature>
<sequence>MLRWLIVLIVILPALEIGLFVWVGGEIGPWWVVLLIIFTGIVGAWLARQQGLDTFRRAQQSMGQGIFPEEQIFDGICVLIGGLLLLSPGFITDTVGLLLLIPITRRPFKASFQALARKWTKKGTYITFRRF</sequence>
<dbReference type="AlphaFoldDB" id="A0A841RRC4"/>
<keyword evidence="1" id="KW-1133">Transmembrane helix</keyword>
<evidence type="ECO:0000313" key="3">
    <source>
        <dbReference type="Proteomes" id="UP000572212"/>
    </source>
</evidence>
<dbReference type="PANTHER" id="PTHR35335:SF1">
    <property type="entry name" value="UPF0716 PROTEIN FXSA"/>
    <property type="match status" value="1"/>
</dbReference>
<dbReference type="Proteomes" id="UP000572212">
    <property type="component" value="Unassembled WGS sequence"/>
</dbReference>
<dbReference type="InterPro" id="IPR007313">
    <property type="entry name" value="FxsA"/>
</dbReference>
<keyword evidence="3" id="KW-1185">Reference proteome</keyword>
<feature type="transmembrane region" description="Helical" evidence="1">
    <location>
        <begin position="29"/>
        <end position="47"/>
    </location>
</feature>
<evidence type="ECO:0000313" key="2">
    <source>
        <dbReference type="EMBL" id="MBB6513906.1"/>
    </source>
</evidence>